<reference evidence="2" key="1">
    <citation type="journal article" date="2002" name="Science">
        <title>The draft genome of Ciona intestinalis: insights into chordate and vertebrate origins.</title>
        <authorList>
            <person name="Dehal P."/>
            <person name="Satou Y."/>
            <person name="Campbell R.K."/>
            <person name="Chapman J."/>
            <person name="Degnan B."/>
            <person name="De Tomaso A."/>
            <person name="Davidson B."/>
            <person name="Di Gregorio A."/>
            <person name="Gelpke M."/>
            <person name="Goodstein D.M."/>
            <person name="Harafuji N."/>
            <person name="Hastings K.E."/>
            <person name="Ho I."/>
            <person name="Hotta K."/>
            <person name="Huang W."/>
            <person name="Kawashima T."/>
            <person name="Lemaire P."/>
            <person name="Martinez D."/>
            <person name="Meinertzhagen I.A."/>
            <person name="Necula S."/>
            <person name="Nonaka M."/>
            <person name="Putnam N."/>
            <person name="Rash S."/>
            <person name="Saiga H."/>
            <person name="Satake M."/>
            <person name="Terry A."/>
            <person name="Yamada L."/>
            <person name="Wang H.G."/>
            <person name="Awazu S."/>
            <person name="Azumi K."/>
            <person name="Boore J."/>
            <person name="Branno M."/>
            <person name="Chin-Bow S."/>
            <person name="DeSantis R."/>
            <person name="Doyle S."/>
            <person name="Francino P."/>
            <person name="Keys D.N."/>
            <person name="Haga S."/>
            <person name="Hayashi H."/>
            <person name="Hino K."/>
            <person name="Imai K.S."/>
            <person name="Inaba K."/>
            <person name="Kano S."/>
            <person name="Kobayashi K."/>
            <person name="Kobayashi M."/>
            <person name="Lee B.I."/>
            <person name="Makabe K.W."/>
            <person name="Manohar C."/>
            <person name="Matassi G."/>
            <person name="Medina M."/>
            <person name="Mochizuki Y."/>
            <person name="Mount S."/>
            <person name="Morishita T."/>
            <person name="Miura S."/>
            <person name="Nakayama A."/>
            <person name="Nishizaka S."/>
            <person name="Nomoto H."/>
            <person name="Ohta F."/>
            <person name="Oishi K."/>
            <person name="Rigoutsos I."/>
            <person name="Sano M."/>
            <person name="Sasaki A."/>
            <person name="Sasakura Y."/>
            <person name="Shoguchi E."/>
            <person name="Shin-i T."/>
            <person name="Spagnuolo A."/>
            <person name="Stainier D."/>
            <person name="Suzuki M.M."/>
            <person name="Tassy O."/>
            <person name="Takatori N."/>
            <person name="Tokuoka M."/>
            <person name="Yagi K."/>
            <person name="Yoshizaki F."/>
            <person name="Wada S."/>
            <person name="Zhang C."/>
            <person name="Hyatt P.D."/>
            <person name="Larimer F."/>
            <person name="Detter C."/>
            <person name="Doggett N."/>
            <person name="Glavina T."/>
            <person name="Hawkins T."/>
            <person name="Richardson P."/>
            <person name="Lucas S."/>
            <person name="Kohara Y."/>
            <person name="Levine M."/>
            <person name="Satoh N."/>
            <person name="Rokhsar D.S."/>
        </authorList>
    </citation>
    <scope>NUCLEOTIDE SEQUENCE [LARGE SCALE GENOMIC DNA]</scope>
</reference>
<reference evidence="1" key="3">
    <citation type="submission" date="2025-08" db="UniProtKB">
        <authorList>
            <consortium name="Ensembl"/>
        </authorList>
    </citation>
    <scope>IDENTIFICATION</scope>
</reference>
<dbReference type="Ensembl" id="ENSCINT00000035029.1">
    <property type="protein sequence ID" value="ENSCINP00000031038.1"/>
    <property type="gene ID" value="ENSCING00000024637.1"/>
</dbReference>
<organism evidence="1 2">
    <name type="scientific">Ciona intestinalis</name>
    <name type="common">Transparent sea squirt</name>
    <name type="synonym">Ascidia intestinalis</name>
    <dbReference type="NCBI Taxonomy" id="7719"/>
    <lineage>
        <taxon>Eukaryota</taxon>
        <taxon>Metazoa</taxon>
        <taxon>Chordata</taxon>
        <taxon>Tunicata</taxon>
        <taxon>Ascidiacea</taxon>
        <taxon>Phlebobranchia</taxon>
        <taxon>Cionidae</taxon>
        <taxon>Ciona</taxon>
    </lineage>
</organism>
<evidence type="ECO:0000313" key="1">
    <source>
        <dbReference type="Ensembl" id="ENSCINP00000031038.1"/>
    </source>
</evidence>
<proteinExistence type="predicted"/>
<keyword evidence="2" id="KW-1185">Reference proteome</keyword>
<protein>
    <submittedName>
        <fullName evidence="1">Uncharacterized protein</fullName>
    </submittedName>
</protein>
<reference evidence="1" key="4">
    <citation type="submission" date="2025-09" db="UniProtKB">
        <authorList>
            <consortium name="Ensembl"/>
        </authorList>
    </citation>
    <scope>IDENTIFICATION</scope>
</reference>
<accession>H2XN05</accession>
<sequence length="76" mass="8705">CWVPGFLQKLPSRPASGKRWELVLVRDHGVIPLLRNCCVVQQARVELPNCHSSHLLEPHFQSTASLFPCDLPWNIY</sequence>
<dbReference type="HOGENOM" id="CLU_2660808_0_0_1"/>
<name>H2XN05_CIOIN</name>
<dbReference type="InParanoid" id="H2XN05"/>
<dbReference type="EMBL" id="EAAA01001639">
    <property type="status" value="NOT_ANNOTATED_CDS"/>
    <property type="molecule type" value="Genomic_DNA"/>
</dbReference>
<dbReference type="AlphaFoldDB" id="H2XN05"/>
<dbReference type="Proteomes" id="UP000008144">
    <property type="component" value="Chromosome 3"/>
</dbReference>
<evidence type="ECO:0000313" key="2">
    <source>
        <dbReference type="Proteomes" id="UP000008144"/>
    </source>
</evidence>
<reference evidence="1" key="2">
    <citation type="journal article" date="2008" name="Genome Biol.">
        <title>Improved genome assembly and evidence-based global gene model set for the chordate Ciona intestinalis: new insight into intron and operon populations.</title>
        <authorList>
            <person name="Satou Y."/>
            <person name="Mineta K."/>
            <person name="Ogasawara M."/>
            <person name="Sasakura Y."/>
            <person name="Shoguchi E."/>
            <person name="Ueno K."/>
            <person name="Yamada L."/>
            <person name="Matsumoto J."/>
            <person name="Wasserscheid J."/>
            <person name="Dewar K."/>
            <person name="Wiley G.B."/>
            <person name="Macmil S.L."/>
            <person name="Roe B.A."/>
            <person name="Zeller R.W."/>
            <person name="Hastings K.E."/>
            <person name="Lemaire P."/>
            <person name="Lindquist E."/>
            <person name="Endo T."/>
            <person name="Hotta K."/>
            <person name="Inaba K."/>
        </authorList>
    </citation>
    <scope>NUCLEOTIDE SEQUENCE [LARGE SCALE GENOMIC DNA]</scope>
    <source>
        <strain evidence="1">wild type</strain>
    </source>
</reference>